<sequence length="240" mass="27450">MSFYNELSKYYKYIFPTNQSTVDFLINHFSSDENILDIACGSGEYTVSLAKNNYDIIGIDLETEMIEKATEKAKEDNLKVTFQVGNMLFLDDKFEANSIGGIFCIGNSLVNLDTIEDVKLSLESMYRILKFNRILVIQIVNYDRILKFNLTGLPTIINEKAKIEFIRDYVYENSKISFNTTLKTVDGVFYNSVKLLPLTSNSLTTLLKEIGFKDINLYGGFNKSKFDINNFIPLVLTCKK</sequence>
<dbReference type="PANTHER" id="PTHR43861">
    <property type="entry name" value="TRANS-ACONITATE 2-METHYLTRANSFERASE-RELATED"/>
    <property type="match status" value="1"/>
</dbReference>
<evidence type="ECO:0000313" key="3">
    <source>
        <dbReference type="Proteomes" id="UP000199263"/>
    </source>
</evidence>
<dbReference type="Proteomes" id="UP000199263">
    <property type="component" value="Unassembled WGS sequence"/>
</dbReference>
<name>A0A1I1STR6_9CLOT</name>
<dbReference type="Gene3D" id="3.40.50.150">
    <property type="entry name" value="Vaccinia Virus protein VP39"/>
    <property type="match status" value="1"/>
</dbReference>
<dbReference type="RefSeq" id="WP_090094492.1">
    <property type="nucleotide sequence ID" value="NZ_FOMG01000056.1"/>
</dbReference>
<dbReference type="AlphaFoldDB" id="A0A1I1STR6"/>
<protein>
    <submittedName>
        <fullName evidence="2">Methyltransferase domain-containing protein</fullName>
    </submittedName>
</protein>
<dbReference type="OrthoDB" id="9791837at2"/>
<dbReference type="EMBL" id="FOMG01000056">
    <property type="protein sequence ID" value="SFD48138.1"/>
    <property type="molecule type" value="Genomic_DNA"/>
</dbReference>
<dbReference type="GO" id="GO:0008168">
    <property type="term" value="F:methyltransferase activity"/>
    <property type="evidence" value="ECO:0007669"/>
    <property type="project" value="UniProtKB-KW"/>
</dbReference>
<organism evidence="2 3">
    <name type="scientific">Clostridium uliginosum</name>
    <dbReference type="NCBI Taxonomy" id="119641"/>
    <lineage>
        <taxon>Bacteria</taxon>
        <taxon>Bacillati</taxon>
        <taxon>Bacillota</taxon>
        <taxon>Clostridia</taxon>
        <taxon>Eubacteriales</taxon>
        <taxon>Clostridiaceae</taxon>
        <taxon>Clostridium</taxon>
    </lineage>
</organism>
<dbReference type="Gene3D" id="2.20.25.110">
    <property type="entry name" value="S-adenosyl-L-methionine-dependent methyltransferases"/>
    <property type="match status" value="1"/>
</dbReference>
<accession>A0A1I1STR6</accession>
<gene>
    <name evidence="2" type="ORF">SAMN05421842_1567</name>
</gene>
<dbReference type="InterPro" id="IPR025714">
    <property type="entry name" value="Methyltranfer_dom"/>
</dbReference>
<evidence type="ECO:0000259" key="1">
    <source>
        <dbReference type="Pfam" id="PF13847"/>
    </source>
</evidence>
<keyword evidence="2" id="KW-0808">Transferase</keyword>
<reference evidence="2 3" key="1">
    <citation type="submission" date="2016-10" db="EMBL/GenBank/DDBJ databases">
        <authorList>
            <person name="de Groot N.N."/>
        </authorList>
    </citation>
    <scope>NUCLEOTIDE SEQUENCE [LARGE SCALE GENOMIC DNA]</scope>
    <source>
        <strain evidence="2 3">DSM 12992</strain>
    </source>
</reference>
<feature type="domain" description="Methyltransferase" evidence="1">
    <location>
        <begin position="30"/>
        <end position="159"/>
    </location>
</feature>
<dbReference type="CDD" id="cd02440">
    <property type="entry name" value="AdoMet_MTases"/>
    <property type="match status" value="1"/>
</dbReference>
<dbReference type="STRING" id="119641.SAMN05421842_1567"/>
<proteinExistence type="predicted"/>
<dbReference type="SUPFAM" id="SSF53335">
    <property type="entry name" value="S-adenosyl-L-methionine-dependent methyltransferases"/>
    <property type="match status" value="1"/>
</dbReference>
<dbReference type="Pfam" id="PF13847">
    <property type="entry name" value="Methyltransf_31"/>
    <property type="match status" value="1"/>
</dbReference>
<keyword evidence="3" id="KW-1185">Reference proteome</keyword>
<evidence type="ECO:0000313" key="2">
    <source>
        <dbReference type="EMBL" id="SFD48138.1"/>
    </source>
</evidence>
<dbReference type="InterPro" id="IPR029063">
    <property type="entry name" value="SAM-dependent_MTases_sf"/>
</dbReference>
<keyword evidence="2" id="KW-0489">Methyltransferase</keyword>
<dbReference type="GO" id="GO:0032259">
    <property type="term" value="P:methylation"/>
    <property type="evidence" value="ECO:0007669"/>
    <property type="project" value="UniProtKB-KW"/>
</dbReference>